<dbReference type="EMBL" id="JBHTIL010000001">
    <property type="protein sequence ID" value="MFD0926901.1"/>
    <property type="molecule type" value="Genomic_DNA"/>
</dbReference>
<keyword evidence="8" id="KW-1185">Reference proteome</keyword>
<dbReference type="GO" id="GO:0016798">
    <property type="term" value="F:hydrolase activity, acting on glycosyl bonds"/>
    <property type="evidence" value="ECO:0007669"/>
    <property type="project" value="UniProtKB-KW"/>
</dbReference>
<dbReference type="PANTHER" id="PTHR11452:SF75">
    <property type="entry name" value="ALPHA-GALACTOSIDASE MEL1"/>
    <property type="match status" value="1"/>
</dbReference>
<comment type="catalytic activity">
    <reaction evidence="5">
        <text>Hydrolysis of terminal, non-reducing alpha-D-galactose residues in alpha-D-galactosides, including galactose oligosaccharides, galactomannans and galactolipids.</text>
        <dbReference type="EC" id="3.2.1.22"/>
    </reaction>
</comment>
<keyword evidence="4 5" id="KW-0326">Glycosidase</keyword>
<dbReference type="PROSITE" id="PS51257">
    <property type="entry name" value="PROKAR_LIPOPROTEIN"/>
    <property type="match status" value="1"/>
</dbReference>
<dbReference type="PROSITE" id="PS00512">
    <property type="entry name" value="ALPHA_GALACTOSIDASE"/>
    <property type="match status" value="1"/>
</dbReference>
<comment type="caution">
    <text evidence="7">The sequence shown here is derived from an EMBL/GenBank/DDBJ whole genome shotgun (WGS) entry which is preliminary data.</text>
</comment>
<evidence type="ECO:0000313" key="7">
    <source>
        <dbReference type="EMBL" id="MFD0926901.1"/>
    </source>
</evidence>
<dbReference type="SUPFAM" id="SSF51445">
    <property type="entry name" value="(Trans)glycosidases"/>
    <property type="match status" value="1"/>
</dbReference>
<evidence type="ECO:0000259" key="6">
    <source>
        <dbReference type="Pfam" id="PF17801"/>
    </source>
</evidence>
<evidence type="ECO:0000313" key="8">
    <source>
        <dbReference type="Proteomes" id="UP001597068"/>
    </source>
</evidence>
<dbReference type="Pfam" id="PF16499">
    <property type="entry name" value="Melibiase_2"/>
    <property type="match status" value="1"/>
</dbReference>
<evidence type="ECO:0000256" key="2">
    <source>
        <dbReference type="ARBA" id="ARBA00022729"/>
    </source>
</evidence>
<proteinExistence type="inferred from homology"/>
<keyword evidence="5" id="KW-1015">Disulfide bond</keyword>
<comment type="similarity">
    <text evidence="1 5">Belongs to the glycosyl hydrolase 27 family.</text>
</comment>
<evidence type="ECO:0000256" key="4">
    <source>
        <dbReference type="ARBA" id="ARBA00023295"/>
    </source>
</evidence>
<name>A0ABW3G867_9NOCA</name>
<dbReference type="Proteomes" id="UP001597068">
    <property type="component" value="Unassembled WGS sequence"/>
</dbReference>
<dbReference type="InterPro" id="IPR041233">
    <property type="entry name" value="Melibiase_C"/>
</dbReference>
<evidence type="ECO:0000256" key="5">
    <source>
        <dbReference type="RuleBase" id="RU361168"/>
    </source>
</evidence>
<dbReference type="Gene3D" id="3.20.20.70">
    <property type="entry name" value="Aldolase class I"/>
    <property type="match status" value="1"/>
</dbReference>
<dbReference type="InterPro" id="IPR013780">
    <property type="entry name" value="Glyco_hydro_b"/>
</dbReference>
<keyword evidence="3 5" id="KW-0378">Hydrolase</keyword>
<dbReference type="PRINTS" id="PR00740">
    <property type="entry name" value="GLHYDRLASE27"/>
</dbReference>
<dbReference type="RefSeq" id="WP_253645262.1">
    <property type="nucleotide sequence ID" value="NZ_BAAAMO010000002.1"/>
</dbReference>
<protein>
    <recommendedName>
        <fullName evidence="5">Alpha-galactosidase</fullName>
        <ecNumber evidence="5">3.2.1.22</ecNumber>
    </recommendedName>
    <alternativeName>
        <fullName evidence="5">Melibiase</fullName>
    </alternativeName>
</protein>
<evidence type="ECO:0000256" key="1">
    <source>
        <dbReference type="ARBA" id="ARBA00009743"/>
    </source>
</evidence>
<dbReference type="InterPro" id="IPR002241">
    <property type="entry name" value="Glyco_hydro_27"/>
</dbReference>
<evidence type="ECO:0000256" key="3">
    <source>
        <dbReference type="ARBA" id="ARBA00022801"/>
    </source>
</evidence>
<dbReference type="InterPro" id="IPR013785">
    <property type="entry name" value="Aldolase_TIM"/>
</dbReference>
<dbReference type="Pfam" id="PF17801">
    <property type="entry name" value="Melibiase_C"/>
    <property type="match status" value="1"/>
</dbReference>
<keyword evidence="2" id="KW-0732">Signal</keyword>
<accession>A0ABW3G867</accession>
<dbReference type="SUPFAM" id="SSF51011">
    <property type="entry name" value="Glycosyl hydrolase domain"/>
    <property type="match status" value="1"/>
</dbReference>
<sequence>MEATSRRGRSCVVVLVVAITMWVLTSCGDSVGHEIDSAAVAIPGVAATPPMGWNSWNTFGCGVDERTVRAQADALVSSGLMAAGYRYVVVDDCWQATARDASGRLTAAPDRFPSGMAALGAYLHQRGLLFGIYTGAGTRTCAQLNGIYPGDTGSRGHETVDAATFASWGVDYLKDDWCSSEADTVAQRDAFVAMRDAIRATGRPMALAINPNSGVTATDGVPGAVRDWGGVATTTRLTNDIEATWRSGQDVSGYRGVADIADAARDPGATVGPGRWLDLDMLEIGVGSSLTAEEERTHLALWAMAASPLMAGNDLTQMSTATRDLLASPGILAIDQDPAGEIARSVSADGWTRLRRLADRSTAVSLTNPTGSPRTMTVPRDLVGSQGSAVDAWTGVVAAAAGRPIAVVVAPHDTAVLRISRGS</sequence>
<gene>
    <name evidence="7" type="ORF">ACFQ04_14265</name>
</gene>
<dbReference type="InterPro" id="IPR017853">
    <property type="entry name" value="GH"/>
</dbReference>
<dbReference type="CDD" id="cd14792">
    <property type="entry name" value="GH27"/>
    <property type="match status" value="1"/>
</dbReference>
<reference evidence="8" key="1">
    <citation type="journal article" date="2019" name="Int. J. Syst. Evol. Microbiol.">
        <title>The Global Catalogue of Microorganisms (GCM) 10K type strain sequencing project: providing services to taxonomists for standard genome sequencing and annotation.</title>
        <authorList>
            <consortium name="The Broad Institute Genomics Platform"/>
            <consortium name="The Broad Institute Genome Sequencing Center for Infectious Disease"/>
            <person name="Wu L."/>
            <person name="Ma J."/>
        </authorList>
    </citation>
    <scope>NUCLEOTIDE SEQUENCE [LARGE SCALE GENOMIC DNA]</scope>
    <source>
        <strain evidence="8">CCUG 50873</strain>
    </source>
</reference>
<feature type="domain" description="Alpha galactosidase C-terminal" evidence="6">
    <location>
        <begin position="355"/>
        <end position="419"/>
    </location>
</feature>
<dbReference type="InterPro" id="IPR000111">
    <property type="entry name" value="Glyco_hydro_27/36_CS"/>
</dbReference>
<dbReference type="PANTHER" id="PTHR11452">
    <property type="entry name" value="ALPHA-GALACTOSIDASE/ALPHA-N-ACETYLGALACTOSAMINIDASE"/>
    <property type="match status" value="1"/>
</dbReference>
<dbReference type="EC" id="3.2.1.22" evidence="5"/>
<organism evidence="7 8">
    <name type="scientific">Williamsia deligens</name>
    <dbReference type="NCBI Taxonomy" id="321325"/>
    <lineage>
        <taxon>Bacteria</taxon>
        <taxon>Bacillati</taxon>
        <taxon>Actinomycetota</taxon>
        <taxon>Actinomycetes</taxon>
        <taxon>Mycobacteriales</taxon>
        <taxon>Nocardiaceae</taxon>
        <taxon>Williamsia</taxon>
    </lineage>
</organism>
<dbReference type="Gene3D" id="2.60.40.1180">
    <property type="entry name" value="Golgi alpha-mannosidase II"/>
    <property type="match status" value="1"/>
</dbReference>